<dbReference type="SUPFAM" id="SSF48613">
    <property type="entry name" value="Heme oxygenase-like"/>
    <property type="match status" value="1"/>
</dbReference>
<reference evidence="1 4" key="2">
    <citation type="journal article" date="2018" name="Nat. Biotechnol.">
        <title>A standardized bacterial taxonomy based on genome phylogeny substantially revises the tree of life.</title>
        <authorList>
            <person name="Parks D.H."/>
            <person name="Chuvochina M."/>
            <person name="Waite D.W."/>
            <person name="Rinke C."/>
            <person name="Skarshewski A."/>
            <person name="Chaumeil P.A."/>
            <person name="Hugenholtz P."/>
        </authorList>
    </citation>
    <scope>NUCLEOTIDE SEQUENCE [LARGE SCALE GENOMIC DNA]</scope>
    <source>
        <strain evidence="1">UBA8739</strain>
    </source>
</reference>
<organism evidence="2 3">
    <name type="scientific">Tistrella mobilis</name>
    <dbReference type="NCBI Taxonomy" id="171437"/>
    <lineage>
        <taxon>Bacteria</taxon>
        <taxon>Pseudomonadati</taxon>
        <taxon>Pseudomonadota</taxon>
        <taxon>Alphaproteobacteria</taxon>
        <taxon>Geminicoccales</taxon>
        <taxon>Geminicoccaceae</taxon>
        <taxon>Tistrella</taxon>
    </lineage>
</organism>
<dbReference type="OrthoDB" id="516940at2"/>
<accession>A0A162JPV3</accession>
<evidence type="ECO:0000313" key="3">
    <source>
        <dbReference type="Proteomes" id="UP000075787"/>
    </source>
</evidence>
<evidence type="ECO:0000313" key="2">
    <source>
        <dbReference type="EMBL" id="KYO49619.1"/>
    </source>
</evidence>
<dbReference type="InterPro" id="IPR016084">
    <property type="entry name" value="Haem_Oase-like_multi-hlx"/>
</dbReference>
<dbReference type="EMBL" id="DMAI01000247">
    <property type="protein sequence ID" value="HAE48817.1"/>
    <property type="molecule type" value="Genomic_DNA"/>
</dbReference>
<dbReference type="Proteomes" id="UP000257706">
    <property type="component" value="Unassembled WGS sequence"/>
</dbReference>
<evidence type="ECO:0000313" key="1">
    <source>
        <dbReference type="EMBL" id="HAE48817.1"/>
    </source>
</evidence>
<gene>
    <name evidence="2" type="ORF">AUP44_01650</name>
    <name evidence="1" type="ORF">DCK97_15485</name>
</gene>
<sequence length="286" mass="31846">MVSLKSADLNAPRRQAIDAMKASLSPEQWARNAAFVAELRREISAHPVSRHPAIDILNRGVLDHDAMRLIHLEYRHAIVQIFTDALLAAQMQSRQLEPRLAPASKMAGRFLLTLNVLDEFGFRPGKDTEGYYRGNPACAHYPLFEAVLDDYGVSADDRATFKPTAIATEVRSFLEDAYGSYVDVSALLAVAEEEVILFSPPLRRATGALGLGVDDGYYYVHGVSDDDTAEAADDDHEDDLWFILTQAITEDQFDHVRRISLEYCDLWVRFWDEQLALAGAAETSAA</sequence>
<dbReference type="EMBL" id="LPZR01000223">
    <property type="protein sequence ID" value="KYO49619.1"/>
    <property type="molecule type" value="Genomic_DNA"/>
</dbReference>
<evidence type="ECO:0008006" key="5">
    <source>
        <dbReference type="Google" id="ProtNLM"/>
    </source>
</evidence>
<dbReference type="Gene3D" id="1.20.910.10">
    <property type="entry name" value="Heme oxygenase-like"/>
    <property type="match status" value="1"/>
</dbReference>
<protein>
    <recommendedName>
        <fullName evidence="5">Iron-containing redox enzyme family protein</fullName>
    </recommendedName>
</protein>
<dbReference type="AlphaFoldDB" id="A0A162JPV3"/>
<proteinExistence type="predicted"/>
<dbReference type="Proteomes" id="UP000075787">
    <property type="component" value="Unassembled WGS sequence"/>
</dbReference>
<name>A0A162JPV3_9PROT</name>
<comment type="caution">
    <text evidence="2">The sequence shown here is derived from an EMBL/GenBank/DDBJ whole genome shotgun (WGS) entry which is preliminary data.</text>
</comment>
<dbReference type="SMART" id="SM01236">
    <property type="entry name" value="Haem_oxygenase_2"/>
    <property type="match status" value="1"/>
</dbReference>
<evidence type="ECO:0000313" key="4">
    <source>
        <dbReference type="Proteomes" id="UP000257706"/>
    </source>
</evidence>
<reference evidence="2 3" key="1">
    <citation type="submission" date="2015-12" db="EMBL/GenBank/DDBJ databases">
        <title>Genome sequence of Tistrella mobilis MCCC 1A02139.</title>
        <authorList>
            <person name="Lu L."/>
            <person name="Lai Q."/>
            <person name="Shao Z."/>
            <person name="Qian P."/>
        </authorList>
    </citation>
    <scope>NUCLEOTIDE SEQUENCE [LARGE SCALE GENOMIC DNA]</scope>
    <source>
        <strain evidence="2 3">MCCC 1A02139</strain>
    </source>
</reference>